<sequence>MSVLGKLKSAINMVTGGAAEVSVEFEEPKISEPFNVVIRATTKSEQVKVDKVYLKVRGIEEVEVDVTYTETDHVGDSRSVTDCENRSHITYEDEYIVSEEQILVADTEYEWVQAVSFPEGCMPCYCGHNATHRYEIFAGLDCFGNDPDSGWIQLPYFC</sequence>
<dbReference type="EMBL" id="JAPMOU010000052">
    <property type="protein sequence ID" value="MDE1465113.1"/>
    <property type="molecule type" value="Genomic_DNA"/>
</dbReference>
<organism evidence="1 2">
    <name type="scientific">Spartinivicinus poritis</name>
    <dbReference type="NCBI Taxonomy" id="2994640"/>
    <lineage>
        <taxon>Bacteria</taxon>
        <taxon>Pseudomonadati</taxon>
        <taxon>Pseudomonadota</taxon>
        <taxon>Gammaproteobacteria</taxon>
        <taxon>Oceanospirillales</taxon>
        <taxon>Zooshikellaceae</taxon>
        <taxon>Spartinivicinus</taxon>
    </lineage>
</organism>
<dbReference type="RefSeq" id="WP_274691424.1">
    <property type="nucleotide sequence ID" value="NZ_JAPMOU010000052.1"/>
</dbReference>
<dbReference type="InterPro" id="IPR014752">
    <property type="entry name" value="Arrestin-like_C"/>
</dbReference>
<accession>A0ABT5UFI5</accession>
<evidence type="ECO:0000313" key="2">
    <source>
        <dbReference type="Proteomes" id="UP001528823"/>
    </source>
</evidence>
<name>A0ABT5UFI5_9GAMM</name>
<dbReference type="Proteomes" id="UP001528823">
    <property type="component" value="Unassembled WGS sequence"/>
</dbReference>
<proteinExistence type="predicted"/>
<reference evidence="1 2" key="1">
    <citation type="submission" date="2022-11" db="EMBL/GenBank/DDBJ databases">
        <title>Spartinivicinus poritis sp. nov., isolated from scleractinian coral Porites lutea.</title>
        <authorList>
            <person name="Zhang G."/>
            <person name="Cai L."/>
            <person name="Wei Q."/>
        </authorList>
    </citation>
    <scope>NUCLEOTIDE SEQUENCE [LARGE SCALE GENOMIC DNA]</scope>
    <source>
        <strain evidence="1 2">A2-2</strain>
    </source>
</reference>
<comment type="caution">
    <text evidence="1">The sequence shown here is derived from an EMBL/GenBank/DDBJ whole genome shotgun (WGS) entry which is preliminary data.</text>
</comment>
<dbReference type="Gene3D" id="2.60.40.640">
    <property type="match status" value="1"/>
</dbReference>
<protein>
    <submittedName>
        <fullName evidence="1">Uncharacterized protein</fullName>
    </submittedName>
</protein>
<keyword evidence="2" id="KW-1185">Reference proteome</keyword>
<gene>
    <name evidence="1" type="ORF">ORQ98_24430</name>
</gene>
<evidence type="ECO:0000313" key="1">
    <source>
        <dbReference type="EMBL" id="MDE1465113.1"/>
    </source>
</evidence>